<evidence type="ECO:0000256" key="3">
    <source>
        <dbReference type="PROSITE-ProRule" id="PRU00023"/>
    </source>
</evidence>
<organism evidence="5 6">
    <name type="scientific">Fimbriimonas ginsengisoli Gsoil 348</name>
    <dbReference type="NCBI Taxonomy" id="661478"/>
    <lineage>
        <taxon>Bacteria</taxon>
        <taxon>Bacillati</taxon>
        <taxon>Armatimonadota</taxon>
        <taxon>Fimbriimonadia</taxon>
        <taxon>Fimbriimonadales</taxon>
        <taxon>Fimbriimonadaceae</taxon>
        <taxon>Fimbriimonas</taxon>
    </lineage>
</organism>
<dbReference type="SUPFAM" id="SSF48403">
    <property type="entry name" value="Ankyrin repeat"/>
    <property type="match status" value="1"/>
</dbReference>
<dbReference type="KEGG" id="fgi:OP10G_3681"/>
<dbReference type="InterPro" id="IPR002110">
    <property type="entry name" value="Ankyrin_rpt"/>
</dbReference>
<dbReference type="STRING" id="661478.OP10G_3681"/>
<evidence type="ECO:0000256" key="1">
    <source>
        <dbReference type="ARBA" id="ARBA00022737"/>
    </source>
</evidence>
<name>A0A068NYL8_FIMGI</name>
<feature type="compositionally biased region" description="Basic and acidic residues" evidence="4">
    <location>
        <begin position="76"/>
        <end position="88"/>
    </location>
</feature>
<dbReference type="InterPro" id="IPR036770">
    <property type="entry name" value="Ankyrin_rpt-contain_sf"/>
</dbReference>
<dbReference type="PANTHER" id="PTHR24166:SF48">
    <property type="entry name" value="PROTEIN VAPYRIN"/>
    <property type="match status" value="1"/>
</dbReference>
<keyword evidence="1" id="KW-0677">Repeat</keyword>
<evidence type="ECO:0000313" key="6">
    <source>
        <dbReference type="Proteomes" id="UP000027982"/>
    </source>
</evidence>
<evidence type="ECO:0000256" key="4">
    <source>
        <dbReference type="SAM" id="MobiDB-lite"/>
    </source>
</evidence>
<keyword evidence="6" id="KW-1185">Reference proteome</keyword>
<dbReference type="HOGENOM" id="CLU_1114502_0_0_0"/>
<sequence>MRCGVDRSRRYGYSAHTALSWAVTVGSFDFVRELVRLGDEVDLFCAAGIGDLELVKRFWDGDSLRPNPSQTGSSRFAEDGSRLPRPPETDADQLSDALYMAARQGRLEVARWLLDHGADPNFRGYLGATCLHWAEASAHPAVADLVRAAGGSDELRDNSYGTLPRDFGVVVTASWGLEHFLVRLLEKNPDRVDAKWRGGTALHVAVAEGQAGSVSILVSHGADRAAKDPQGRTALDLAGGKPELVRLLE</sequence>
<feature type="repeat" description="ANK" evidence="3">
    <location>
        <begin position="93"/>
        <end position="125"/>
    </location>
</feature>
<accession>A0A068NYL8</accession>
<evidence type="ECO:0000256" key="2">
    <source>
        <dbReference type="ARBA" id="ARBA00023043"/>
    </source>
</evidence>
<dbReference type="eggNOG" id="COG0666">
    <property type="taxonomic scope" value="Bacteria"/>
</dbReference>
<dbReference type="PANTHER" id="PTHR24166">
    <property type="entry name" value="ROLLING PEBBLES, ISOFORM B"/>
    <property type="match status" value="1"/>
</dbReference>
<proteinExistence type="predicted"/>
<dbReference type="InterPro" id="IPR050889">
    <property type="entry name" value="Dendritic_Spine_Reg/Scaffold"/>
</dbReference>
<dbReference type="Proteomes" id="UP000027982">
    <property type="component" value="Chromosome"/>
</dbReference>
<keyword evidence="2 3" id="KW-0040">ANK repeat</keyword>
<dbReference type="EMBL" id="CP007139">
    <property type="protein sequence ID" value="AIE87049.1"/>
    <property type="molecule type" value="Genomic_DNA"/>
</dbReference>
<evidence type="ECO:0000313" key="5">
    <source>
        <dbReference type="EMBL" id="AIE87049.1"/>
    </source>
</evidence>
<feature type="repeat" description="ANK" evidence="3">
    <location>
        <begin position="197"/>
        <end position="229"/>
    </location>
</feature>
<protein>
    <submittedName>
        <fullName evidence="5">Ankyrin repeat protein</fullName>
    </submittedName>
</protein>
<reference evidence="5 6" key="1">
    <citation type="journal article" date="2014" name="PLoS ONE">
        <title>The first complete genome sequence of the class fimbriimonadia in the phylum armatimonadetes.</title>
        <authorList>
            <person name="Hu Z.Y."/>
            <person name="Wang Y.Z."/>
            <person name="Im W.T."/>
            <person name="Wang S.Y."/>
            <person name="Zhao G.P."/>
            <person name="Zheng H.J."/>
            <person name="Quan Z.X."/>
        </authorList>
    </citation>
    <scope>NUCLEOTIDE SEQUENCE [LARGE SCALE GENOMIC DNA]</scope>
    <source>
        <strain evidence="5">Gsoil 348</strain>
    </source>
</reference>
<dbReference type="AlphaFoldDB" id="A0A068NYL8"/>
<dbReference type="Pfam" id="PF12796">
    <property type="entry name" value="Ank_2"/>
    <property type="match status" value="2"/>
</dbReference>
<dbReference type="PROSITE" id="PS50297">
    <property type="entry name" value="ANK_REP_REGION"/>
    <property type="match status" value="2"/>
</dbReference>
<dbReference type="SMART" id="SM00248">
    <property type="entry name" value="ANK"/>
    <property type="match status" value="4"/>
</dbReference>
<dbReference type="Gene3D" id="1.25.40.20">
    <property type="entry name" value="Ankyrin repeat-containing domain"/>
    <property type="match status" value="2"/>
</dbReference>
<feature type="region of interest" description="Disordered" evidence="4">
    <location>
        <begin position="65"/>
        <end position="91"/>
    </location>
</feature>
<dbReference type="PROSITE" id="PS50088">
    <property type="entry name" value="ANK_REPEAT"/>
    <property type="match status" value="2"/>
</dbReference>
<gene>
    <name evidence="5" type="ORF">OP10G_3681</name>
</gene>